<protein>
    <recommendedName>
        <fullName evidence="3">Pyridoxamine 5'-phosphate oxidase putative domain-containing protein</fullName>
    </recommendedName>
</protein>
<name>A0ABX4JGM4_9HYPH</name>
<comment type="caution">
    <text evidence="1">The sequence shown here is derived from an EMBL/GenBank/DDBJ whole genome shotgun (WGS) entry which is preliminary data.</text>
</comment>
<reference evidence="1 2" key="1">
    <citation type="submission" date="2017-09" db="EMBL/GenBank/DDBJ databases">
        <title>Comparative genomics of rhizobia isolated from Phaseolus vulgaris in China.</title>
        <authorList>
            <person name="Tong W."/>
        </authorList>
    </citation>
    <scope>NUCLEOTIDE SEQUENCE [LARGE SCALE GENOMIC DNA]</scope>
    <source>
        <strain evidence="1 2">Y27</strain>
    </source>
</reference>
<dbReference type="EMBL" id="NWSL01000002">
    <property type="protein sequence ID" value="PDS53148.1"/>
    <property type="molecule type" value="Genomic_DNA"/>
</dbReference>
<keyword evidence="2" id="KW-1185">Reference proteome</keyword>
<sequence length="79" mass="8979">MHLTSVEPKQLSGLDDAQALITDRLNKLRGDAILYATWWSNRASRFRPLMVSTGPEVVILALNVDLDQNVERRDCRISK</sequence>
<evidence type="ECO:0000313" key="2">
    <source>
        <dbReference type="Proteomes" id="UP000219972"/>
    </source>
</evidence>
<evidence type="ECO:0000313" key="1">
    <source>
        <dbReference type="EMBL" id="PDS53148.1"/>
    </source>
</evidence>
<organism evidence="1 2">
    <name type="scientific">Rhizobium anhuiense</name>
    <dbReference type="NCBI Taxonomy" id="1184720"/>
    <lineage>
        <taxon>Bacteria</taxon>
        <taxon>Pseudomonadati</taxon>
        <taxon>Pseudomonadota</taxon>
        <taxon>Alphaproteobacteria</taxon>
        <taxon>Hyphomicrobiales</taxon>
        <taxon>Rhizobiaceae</taxon>
        <taxon>Rhizobium/Agrobacterium group</taxon>
        <taxon>Rhizobium</taxon>
    </lineage>
</organism>
<proteinExistence type="predicted"/>
<accession>A0ABX4JGM4</accession>
<gene>
    <name evidence="1" type="ORF">CO662_06445</name>
</gene>
<dbReference type="Proteomes" id="UP000219972">
    <property type="component" value="Unassembled WGS sequence"/>
</dbReference>
<evidence type="ECO:0008006" key="3">
    <source>
        <dbReference type="Google" id="ProtNLM"/>
    </source>
</evidence>